<accession>A0A381ZVS6</accession>
<dbReference type="CDD" id="cd06267">
    <property type="entry name" value="PBP1_LacI_sugar_binding-like"/>
    <property type="match status" value="1"/>
</dbReference>
<dbReference type="EMBL" id="UINC01022872">
    <property type="protein sequence ID" value="SVA93385.1"/>
    <property type="molecule type" value="Genomic_DNA"/>
</dbReference>
<dbReference type="InterPro" id="IPR010982">
    <property type="entry name" value="Lambda_DNA-bd_dom_sf"/>
</dbReference>
<dbReference type="Gene3D" id="3.40.50.2300">
    <property type="match status" value="2"/>
</dbReference>
<keyword evidence="1" id="KW-0805">Transcription regulation</keyword>
<dbReference type="GO" id="GO:0000976">
    <property type="term" value="F:transcription cis-regulatory region binding"/>
    <property type="evidence" value="ECO:0007669"/>
    <property type="project" value="TreeGrafter"/>
</dbReference>
<dbReference type="InterPro" id="IPR000843">
    <property type="entry name" value="HTH_LacI"/>
</dbReference>
<dbReference type="InterPro" id="IPR028082">
    <property type="entry name" value="Peripla_BP_I"/>
</dbReference>
<sequence length="335" mass="36722">MAITTKDVARKAGVSSITVSRTLSGTHTVAEKTRQKVLKAADEMGYVPNLLARGLVQRRSPVIGLIVQDLANLFYSAFIEEVQAAVQQQEHMLIVSQSHSEVGTESTQIDQFRQLQVAGVLIAAVDSDASHLRVLKKSGMPFVTIFGRWEEGDYLAMDDFGAGQIAGQHLLDLGHRHLGWLMPGQDSLGLGIRCRRQGYEAALEERGLQPEWSMTTKFVEVREGLRAAEVFLEQKNKVSAVFVGVDRVALGFMHGLRQGGVRVPEDVAVVGYGDTHQADFFGLLLTTVALPKREAGRRAAEMLFSRLGDTAADQAPQQVVLEPFLRIRKSCGAQE</sequence>
<keyword evidence="3" id="KW-0804">Transcription</keyword>
<dbReference type="SMART" id="SM00354">
    <property type="entry name" value="HTH_LACI"/>
    <property type="match status" value="1"/>
</dbReference>
<evidence type="ECO:0000313" key="5">
    <source>
        <dbReference type="EMBL" id="SVA93385.1"/>
    </source>
</evidence>
<evidence type="ECO:0000256" key="1">
    <source>
        <dbReference type="ARBA" id="ARBA00023015"/>
    </source>
</evidence>
<dbReference type="SUPFAM" id="SSF47413">
    <property type="entry name" value="lambda repressor-like DNA-binding domains"/>
    <property type="match status" value="1"/>
</dbReference>
<dbReference type="SUPFAM" id="SSF53822">
    <property type="entry name" value="Periplasmic binding protein-like I"/>
    <property type="match status" value="1"/>
</dbReference>
<feature type="domain" description="HTH lacI-type" evidence="4">
    <location>
        <begin position="3"/>
        <end position="57"/>
    </location>
</feature>
<gene>
    <name evidence="5" type="ORF">METZ01_LOCUS146239</name>
</gene>
<dbReference type="Gene3D" id="1.10.260.40">
    <property type="entry name" value="lambda repressor-like DNA-binding domains"/>
    <property type="match status" value="1"/>
</dbReference>
<evidence type="ECO:0000256" key="3">
    <source>
        <dbReference type="ARBA" id="ARBA00023163"/>
    </source>
</evidence>
<dbReference type="InterPro" id="IPR001761">
    <property type="entry name" value="Peripla_BP/Lac1_sug-bd_dom"/>
</dbReference>
<dbReference type="GO" id="GO:0003700">
    <property type="term" value="F:DNA-binding transcription factor activity"/>
    <property type="evidence" value="ECO:0007669"/>
    <property type="project" value="TreeGrafter"/>
</dbReference>
<keyword evidence="2" id="KW-0238">DNA-binding</keyword>
<proteinExistence type="predicted"/>
<name>A0A381ZVS6_9ZZZZ</name>
<dbReference type="Pfam" id="PF00356">
    <property type="entry name" value="LacI"/>
    <property type="match status" value="1"/>
</dbReference>
<organism evidence="5">
    <name type="scientific">marine metagenome</name>
    <dbReference type="NCBI Taxonomy" id="408172"/>
    <lineage>
        <taxon>unclassified sequences</taxon>
        <taxon>metagenomes</taxon>
        <taxon>ecological metagenomes</taxon>
    </lineage>
</organism>
<protein>
    <recommendedName>
        <fullName evidence="4">HTH lacI-type domain-containing protein</fullName>
    </recommendedName>
</protein>
<evidence type="ECO:0000256" key="2">
    <source>
        <dbReference type="ARBA" id="ARBA00023125"/>
    </source>
</evidence>
<dbReference type="Pfam" id="PF00532">
    <property type="entry name" value="Peripla_BP_1"/>
    <property type="match status" value="1"/>
</dbReference>
<dbReference type="PANTHER" id="PTHR30146:SF154">
    <property type="entry name" value="TRANSCRIPTION REGULATOR, MEMBER OF GALR FAMILY"/>
    <property type="match status" value="1"/>
</dbReference>
<reference evidence="5" key="1">
    <citation type="submission" date="2018-05" db="EMBL/GenBank/DDBJ databases">
        <authorList>
            <person name="Lanie J.A."/>
            <person name="Ng W.-L."/>
            <person name="Kazmierczak K.M."/>
            <person name="Andrzejewski T.M."/>
            <person name="Davidsen T.M."/>
            <person name="Wayne K.J."/>
            <person name="Tettelin H."/>
            <person name="Glass J.I."/>
            <person name="Rusch D."/>
            <person name="Podicherti R."/>
            <person name="Tsui H.-C.T."/>
            <person name="Winkler M.E."/>
        </authorList>
    </citation>
    <scope>NUCLEOTIDE SEQUENCE</scope>
</reference>
<dbReference type="CDD" id="cd01392">
    <property type="entry name" value="HTH_LacI"/>
    <property type="match status" value="1"/>
</dbReference>
<dbReference type="PROSITE" id="PS50932">
    <property type="entry name" value="HTH_LACI_2"/>
    <property type="match status" value="1"/>
</dbReference>
<evidence type="ECO:0000259" key="4">
    <source>
        <dbReference type="PROSITE" id="PS50932"/>
    </source>
</evidence>
<dbReference type="AlphaFoldDB" id="A0A381ZVS6"/>
<dbReference type="PANTHER" id="PTHR30146">
    <property type="entry name" value="LACI-RELATED TRANSCRIPTIONAL REPRESSOR"/>
    <property type="match status" value="1"/>
</dbReference>